<gene>
    <name evidence="2" type="ORF">FPE_LOCUS5135</name>
</gene>
<keyword evidence="3" id="KW-1185">Reference proteome</keyword>
<evidence type="ECO:0000256" key="1">
    <source>
        <dbReference type="SAM" id="MobiDB-lite"/>
    </source>
</evidence>
<dbReference type="AlphaFoldDB" id="A0AAD2DMY6"/>
<sequence>MQGSPFHPGNSPGQSLQGMQAMGMMGPLNLCSQLRTNGTLTCAQQRINPGQLRQQLAQEKTVYSDFVVLSVIDPLLLETLVPEIRFIISDGYYLQAKYLINAQFVSMENGGKKI</sequence>
<organism evidence="2 3">
    <name type="scientific">Fraxinus pennsylvanica</name>
    <dbReference type="NCBI Taxonomy" id="56036"/>
    <lineage>
        <taxon>Eukaryota</taxon>
        <taxon>Viridiplantae</taxon>
        <taxon>Streptophyta</taxon>
        <taxon>Embryophyta</taxon>
        <taxon>Tracheophyta</taxon>
        <taxon>Spermatophyta</taxon>
        <taxon>Magnoliopsida</taxon>
        <taxon>eudicotyledons</taxon>
        <taxon>Gunneridae</taxon>
        <taxon>Pentapetalae</taxon>
        <taxon>asterids</taxon>
        <taxon>lamiids</taxon>
        <taxon>Lamiales</taxon>
        <taxon>Oleaceae</taxon>
        <taxon>Oleeae</taxon>
        <taxon>Fraxinus</taxon>
    </lineage>
</organism>
<protein>
    <submittedName>
        <fullName evidence="2">Uncharacterized protein</fullName>
    </submittedName>
</protein>
<name>A0AAD2DMY6_9LAMI</name>
<accession>A0AAD2DMY6</accession>
<reference evidence="2" key="1">
    <citation type="submission" date="2023-05" db="EMBL/GenBank/DDBJ databases">
        <authorList>
            <person name="Huff M."/>
        </authorList>
    </citation>
    <scope>NUCLEOTIDE SEQUENCE</scope>
</reference>
<feature type="region of interest" description="Disordered" evidence="1">
    <location>
        <begin position="1"/>
        <end position="20"/>
    </location>
</feature>
<dbReference type="Proteomes" id="UP000834106">
    <property type="component" value="Chromosome 3"/>
</dbReference>
<proteinExistence type="predicted"/>
<dbReference type="EMBL" id="OU503038">
    <property type="protein sequence ID" value="CAI9757705.1"/>
    <property type="molecule type" value="Genomic_DNA"/>
</dbReference>
<evidence type="ECO:0000313" key="2">
    <source>
        <dbReference type="EMBL" id="CAI9757705.1"/>
    </source>
</evidence>
<evidence type="ECO:0000313" key="3">
    <source>
        <dbReference type="Proteomes" id="UP000834106"/>
    </source>
</evidence>